<gene>
    <name evidence="2" type="ORF">QWE_16328</name>
</gene>
<proteinExistence type="predicted"/>
<protein>
    <submittedName>
        <fullName evidence="2">Heavy metal transport/detoxification protein</fullName>
    </submittedName>
</protein>
<evidence type="ECO:0000313" key="2">
    <source>
        <dbReference type="EMBL" id="EKF58186.1"/>
    </source>
</evidence>
<dbReference type="Pfam" id="PF00403">
    <property type="entry name" value="HMA"/>
    <property type="match status" value="1"/>
</dbReference>
<dbReference type="PATRIC" id="fig|1156935.5.peg.3318"/>
<dbReference type="InterPro" id="IPR036163">
    <property type="entry name" value="HMA_dom_sf"/>
</dbReference>
<reference evidence="2 3" key="1">
    <citation type="journal article" date="2012" name="J. Bacteriol.">
        <title>Draft Genome Sequence of Agrobacterium albertimagni Strain AOL15.</title>
        <authorList>
            <person name="Trimble W.L."/>
            <person name="Phung le T."/>
            <person name="Meyer F."/>
            <person name="Gilbert J.A."/>
            <person name="Silver S."/>
        </authorList>
    </citation>
    <scope>NUCLEOTIDE SEQUENCE [LARGE SCALE GENOMIC DNA]</scope>
    <source>
        <strain evidence="2 3">AOL15</strain>
    </source>
</reference>
<dbReference type="PROSITE" id="PS50846">
    <property type="entry name" value="HMA_2"/>
    <property type="match status" value="1"/>
</dbReference>
<name>K2QAX3_9HYPH</name>
<feature type="domain" description="HMA" evidence="1">
    <location>
        <begin position="23"/>
        <end position="87"/>
    </location>
</feature>
<evidence type="ECO:0000259" key="1">
    <source>
        <dbReference type="PROSITE" id="PS50846"/>
    </source>
</evidence>
<organism evidence="2 3">
    <name type="scientific">Agrobacterium albertimagni AOL15</name>
    <dbReference type="NCBI Taxonomy" id="1156935"/>
    <lineage>
        <taxon>Bacteria</taxon>
        <taxon>Pseudomonadati</taxon>
        <taxon>Pseudomonadota</taxon>
        <taxon>Alphaproteobacteria</taxon>
        <taxon>Hyphomicrobiales</taxon>
        <taxon>Rhizobiaceae</taxon>
        <taxon>Rhizobium/Agrobacterium group</taxon>
        <taxon>Agrobacterium</taxon>
    </lineage>
</organism>
<dbReference type="GO" id="GO:0046872">
    <property type="term" value="F:metal ion binding"/>
    <property type="evidence" value="ECO:0007669"/>
    <property type="project" value="InterPro"/>
</dbReference>
<dbReference type="Proteomes" id="UP000007123">
    <property type="component" value="Unassembled WGS sequence"/>
</dbReference>
<comment type="caution">
    <text evidence="2">The sequence shown here is derived from an EMBL/GenBank/DDBJ whole genome shotgun (WGS) entry which is preliminary data.</text>
</comment>
<dbReference type="InterPro" id="IPR006121">
    <property type="entry name" value="HMA_dom"/>
</dbReference>
<dbReference type="CDD" id="cd00371">
    <property type="entry name" value="HMA"/>
    <property type="match status" value="1"/>
</dbReference>
<dbReference type="eggNOG" id="ENOG502ZXKU">
    <property type="taxonomic scope" value="Bacteria"/>
</dbReference>
<sequence length="87" mass="9256">MQKETGSDGSTLPANGKDKTMIGQTIFKIEDMTCGHCEKTVVKALAEVLPGKAVTIDLAARKAFVEGDAALAEEAIREAGYTPVREM</sequence>
<dbReference type="Gene3D" id="3.30.70.100">
    <property type="match status" value="1"/>
</dbReference>
<dbReference type="AlphaFoldDB" id="K2QAX3"/>
<accession>K2QAX3</accession>
<keyword evidence="3" id="KW-1185">Reference proteome</keyword>
<dbReference type="STRING" id="1156935.QWE_16328"/>
<evidence type="ECO:0000313" key="3">
    <source>
        <dbReference type="Proteomes" id="UP000007123"/>
    </source>
</evidence>
<dbReference type="SUPFAM" id="SSF55008">
    <property type="entry name" value="HMA, heavy metal-associated domain"/>
    <property type="match status" value="1"/>
</dbReference>
<dbReference type="EMBL" id="ALJF01000013">
    <property type="protein sequence ID" value="EKF58186.1"/>
    <property type="molecule type" value="Genomic_DNA"/>
</dbReference>